<accession>A0A4Y2SSY2</accession>
<name>A0A4Y2SSY2_ARAVE</name>
<evidence type="ECO:0000313" key="3">
    <source>
        <dbReference type="Proteomes" id="UP000499080"/>
    </source>
</evidence>
<proteinExistence type="predicted"/>
<sequence>MSQVGGPQNYNPREGTFSGYEEEDHGDLFSQVGLLIGMRRRQAEKQGHLCATYYKHTPVPLWEKRSGERFLEKEAQGHAASWWVSGQQEEAPSSESTVR</sequence>
<gene>
    <name evidence="2" type="ORF">AVEN_103108_1</name>
</gene>
<protein>
    <submittedName>
        <fullName evidence="2">Uncharacterized protein</fullName>
    </submittedName>
</protein>
<reference evidence="2 3" key="1">
    <citation type="journal article" date="2019" name="Sci. Rep.">
        <title>Orb-weaving spider Araneus ventricosus genome elucidates the spidroin gene catalogue.</title>
        <authorList>
            <person name="Kono N."/>
            <person name="Nakamura H."/>
            <person name="Ohtoshi R."/>
            <person name="Moran D.A.P."/>
            <person name="Shinohara A."/>
            <person name="Yoshida Y."/>
            <person name="Fujiwara M."/>
            <person name="Mori M."/>
            <person name="Tomita M."/>
            <person name="Arakawa K."/>
        </authorList>
    </citation>
    <scope>NUCLEOTIDE SEQUENCE [LARGE SCALE GENOMIC DNA]</scope>
</reference>
<keyword evidence="3" id="KW-1185">Reference proteome</keyword>
<evidence type="ECO:0000313" key="2">
    <source>
        <dbReference type="EMBL" id="GBN90329.1"/>
    </source>
</evidence>
<feature type="compositionally biased region" description="Polar residues" evidence="1">
    <location>
        <begin position="1"/>
        <end position="11"/>
    </location>
</feature>
<dbReference type="Proteomes" id="UP000499080">
    <property type="component" value="Unassembled WGS sequence"/>
</dbReference>
<dbReference type="AlphaFoldDB" id="A0A4Y2SSY2"/>
<feature type="region of interest" description="Disordered" evidence="1">
    <location>
        <begin position="1"/>
        <end position="24"/>
    </location>
</feature>
<organism evidence="2 3">
    <name type="scientific">Araneus ventricosus</name>
    <name type="common">Orbweaver spider</name>
    <name type="synonym">Epeira ventricosa</name>
    <dbReference type="NCBI Taxonomy" id="182803"/>
    <lineage>
        <taxon>Eukaryota</taxon>
        <taxon>Metazoa</taxon>
        <taxon>Ecdysozoa</taxon>
        <taxon>Arthropoda</taxon>
        <taxon>Chelicerata</taxon>
        <taxon>Arachnida</taxon>
        <taxon>Araneae</taxon>
        <taxon>Araneomorphae</taxon>
        <taxon>Entelegynae</taxon>
        <taxon>Araneoidea</taxon>
        <taxon>Araneidae</taxon>
        <taxon>Araneus</taxon>
    </lineage>
</organism>
<dbReference type="EMBL" id="BGPR01023266">
    <property type="protein sequence ID" value="GBN90329.1"/>
    <property type="molecule type" value="Genomic_DNA"/>
</dbReference>
<comment type="caution">
    <text evidence="2">The sequence shown here is derived from an EMBL/GenBank/DDBJ whole genome shotgun (WGS) entry which is preliminary data.</text>
</comment>
<evidence type="ECO:0000256" key="1">
    <source>
        <dbReference type="SAM" id="MobiDB-lite"/>
    </source>
</evidence>